<reference evidence="2" key="1">
    <citation type="submission" date="2022-04" db="EMBL/GenBank/DDBJ databases">
        <title>Shinella lacus sp. nov., a novel member of the genus Shinella from water.</title>
        <authorList>
            <person name="Deng Y."/>
        </authorList>
    </citation>
    <scope>NUCLEOTIDE SEQUENCE</scope>
    <source>
        <strain evidence="2">JCM 31239</strain>
    </source>
</reference>
<organism evidence="2 3">
    <name type="scientific">Shinella curvata</name>
    <dbReference type="NCBI Taxonomy" id="1817964"/>
    <lineage>
        <taxon>Bacteria</taxon>
        <taxon>Pseudomonadati</taxon>
        <taxon>Pseudomonadota</taxon>
        <taxon>Alphaproteobacteria</taxon>
        <taxon>Hyphomicrobiales</taxon>
        <taxon>Rhizobiaceae</taxon>
        <taxon>Shinella</taxon>
    </lineage>
</organism>
<evidence type="ECO:0000313" key="2">
    <source>
        <dbReference type="EMBL" id="MDO6120391.1"/>
    </source>
</evidence>
<feature type="region of interest" description="Disordered" evidence="1">
    <location>
        <begin position="1"/>
        <end position="81"/>
    </location>
</feature>
<sequence>MTNPDESKTVAPTPVVEDTHPGSISDGTHASARERKQPKATKGTGPSNHDSGTADKTALKEGQTAVNSEAPKHPNKAAYGS</sequence>
<protein>
    <submittedName>
        <fullName evidence="2">Uncharacterized protein</fullName>
    </submittedName>
</protein>
<evidence type="ECO:0000313" key="3">
    <source>
        <dbReference type="Proteomes" id="UP001177080"/>
    </source>
</evidence>
<dbReference type="RefSeq" id="WP_244758735.1">
    <property type="nucleotide sequence ID" value="NZ_JALJCJ010000001.1"/>
</dbReference>
<dbReference type="EMBL" id="WHSC02000001">
    <property type="protein sequence ID" value="MDO6120391.1"/>
    <property type="molecule type" value="Genomic_DNA"/>
</dbReference>
<gene>
    <name evidence="2" type="ORF">GB928_004270</name>
</gene>
<comment type="caution">
    <text evidence="2">The sequence shown here is derived from an EMBL/GenBank/DDBJ whole genome shotgun (WGS) entry which is preliminary data.</text>
</comment>
<evidence type="ECO:0000256" key="1">
    <source>
        <dbReference type="SAM" id="MobiDB-lite"/>
    </source>
</evidence>
<keyword evidence="3" id="KW-1185">Reference proteome</keyword>
<name>A0ABT8X9N4_9HYPH</name>
<dbReference type="Proteomes" id="UP001177080">
    <property type="component" value="Unassembled WGS sequence"/>
</dbReference>
<proteinExistence type="predicted"/>
<accession>A0ABT8X9N4</accession>